<protein>
    <recommendedName>
        <fullName evidence="4">CopC domain-containing protein</fullName>
    </recommendedName>
</protein>
<dbReference type="GO" id="GO:0005507">
    <property type="term" value="F:copper ion binding"/>
    <property type="evidence" value="ECO:0007669"/>
    <property type="project" value="InterPro"/>
</dbReference>
<proteinExistence type="predicted"/>
<dbReference type="Proteomes" id="UP000249165">
    <property type="component" value="Unassembled WGS sequence"/>
</dbReference>
<feature type="signal peptide" evidence="3">
    <location>
        <begin position="1"/>
        <end position="25"/>
    </location>
</feature>
<evidence type="ECO:0000313" key="6">
    <source>
        <dbReference type="Proteomes" id="UP000249165"/>
    </source>
</evidence>
<feature type="domain" description="CopC" evidence="4">
    <location>
        <begin position="31"/>
        <end position="118"/>
    </location>
</feature>
<keyword evidence="1 3" id="KW-0732">Signal</keyword>
<gene>
    <name evidence="5" type="ORF">ATI53_10794</name>
</gene>
<dbReference type="InterPro" id="IPR007348">
    <property type="entry name" value="CopC_dom"/>
</dbReference>
<dbReference type="EMBL" id="QLMG01000079">
    <property type="protein sequence ID" value="RAK08538.1"/>
    <property type="molecule type" value="Genomic_DNA"/>
</dbReference>
<sequence length="120" mass="12895">MKLRNIATSAALWLDLGLSAGAALAHGKGMMAMPSNDQTVASDTRVMHLMFTDPMQITTVTMAAPDGKTYKINGPAANQAVKTWEGRRPRLTPGSHTVDWRGMSPDGYPMNGSFAFKVAK</sequence>
<keyword evidence="2" id="KW-0186">Copper</keyword>
<feature type="chain" id="PRO_5016409020" description="CopC domain-containing protein" evidence="3">
    <location>
        <begin position="26"/>
        <end position="120"/>
    </location>
</feature>
<evidence type="ECO:0000256" key="2">
    <source>
        <dbReference type="ARBA" id="ARBA00023008"/>
    </source>
</evidence>
<reference evidence="5 6" key="1">
    <citation type="submission" date="2018-06" db="EMBL/GenBank/DDBJ databases">
        <title>Genomic Encyclopedia of Archaeal and Bacterial Type Strains, Phase II (KMG-II): from individual species to whole genera.</title>
        <authorList>
            <person name="Goeker M."/>
        </authorList>
    </citation>
    <scope>NUCLEOTIDE SEQUENCE [LARGE SCALE GENOMIC DNA]</scope>
    <source>
        <strain evidence="5 6">DSM 22011</strain>
    </source>
</reference>
<accession>A0A327XHL1</accession>
<evidence type="ECO:0000259" key="4">
    <source>
        <dbReference type="Pfam" id="PF04234"/>
    </source>
</evidence>
<dbReference type="OrthoDB" id="9796814at2"/>
<dbReference type="Pfam" id="PF04234">
    <property type="entry name" value="CopC"/>
    <property type="match status" value="1"/>
</dbReference>
<dbReference type="SUPFAM" id="SSF81296">
    <property type="entry name" value="E set domains"/>
    <property type="match status" value="1"/>
</dbReference>
<organism evidence="5 6">
    <name type="scientific">Salipiger aestuarii</name>
    <dbReference type="NCBI Taxonomy" id="568098"/>
    <lineage>
        <taxon>Bacteria</taxon>
        <taxon>Pseudomonadati</taxon>
        <taxon>Pseudomonadota</taxon>
        <taxon>Alphaproteobacteria</taxon>
        <taxon>Rhodobacterales</taxon>
        <taxon>Roseobacteraceae</taxon>
        <taxon>Salipiger</taxon>
    </lineage>
</organism>
<dbReference type="AlphaFoldDB" id="A0A327XHL1"/>
<comment type="caution">
    <text evidence="5">The sequence shown here is derived from an EMBL/GenBank/DDBJ whole genome shotgun (WGS) entry which is preliminary data.</text>
</comment>
<dbReference type="InterPro" id="IPR014756">
    <property type="entry name" value="Ig_E-set"/>
</dbReference>
<name>A0A327XHL1_9RHOB</name>
<dbReference type="Gene3D" id="2.60.40.1220">
    <property type="match status" value="1"/>
</dbReference>
<evidence type="ECO:0000313" key="5">
    <source>
        <dbReference type="EMBL" id="RAK08538.1"/>
    </source>
</evidence>
<dbReference type="GO" id="GO:0046688">
    <property type="term" value="P:response to copper ion"/>
    <property type="evidence" value="ECO:0007669"/>
    <property type="project" value="InterPro"/>
</dbReference>
<dbReference type="InterPro" id="IPR014755">
    <property type="entry name" value="Cu-Rt/internalin_Ig-like"/>
</dbReference>
<dbReference type="GO" id="GO:0042597">
    <property type="term" value="C:periplasmic space"/>
    <property type="evidence" value="ECO:0007669"/>
    <property type="project" value="InterPro"/>
</dbReference>
<evidence type="ECO:0000256" key="3">
    <source>
        <dbReference type="SAM" id="SignalP"/>
    </source>
</evidence>
<evidence type="ECO:0000256" key="1">
    <source>
        <dbReference type="ARBA" id="ARBA00022729"/>
    </source>
</evidence>
<dbReference type="RefSeq" id="WP_111551366.1">
    <property type="nucleotide sequence ID" value="NZ_LIQE01000091.1"/>
</dbReference>
<keyword evidence="6" id="KW-1185">Reference proteome</keyword>